<dbReference type="CDD" id="cd01650">
    <property type="entry name" value="RT_nLTR_like"/>
    <property type="match status" value="1"/>
</dbReference>
<dbReference type="PROSITE" id="PS50157">
    <property type="entry name" value="ZINC_FINGER_C2H2_2"/>
    <property type="match status" value="1"/>
</dbReference>
<dbReference type="GO" id="GO:0008270">
    <property type="term" value="F:zinc ion binding"/>
    <property type="evidence" value="ECO:0007669"/>
    <property type="project" value="UniProtKB-KW"/>
</dbReference>
<evidence type="ECO:0000313" key="8">
    <source>
        <dbReference type="Proteomes" id="UP000472271"/>
    </source>
</evidence>
<protein>
    <recommendedName>
        <fullName evidence="2">ribonuclease H</fullName>
        <ecNumber evidence="2">3.1.26.4</ecNumber>
    </recommendedName>
</protein>
<evidence type="ECO:0000259" key="6">
    <source>
        <dbReference type="PROSITE" id="PS50878"/>
    </source>
</evidence>
<dbReference type="PROSITE" id="PS00028">
    <property type="entry name" value="ZINC_FINGER_C2H2_1"/>
    <property type="match status" value="1"/>
</dbReference>
<feature type="domain" description="C2H2-type" evidence="5">
    <location>
        <begin position="183"/>
        <end position="206"/>
    </location>
</feature>
<proteinExistence type="inferred from homology"/>
<keyword evidence="8" id="KW-1185">Reference proteome</keyword>
<evidence type="ECO:0000313" key="7">
    <source>
        <dbReference type="Ensembl" id="ENSSORP00005041146.1"/>
    </source>
</evidence>
<keyword evidence="3" id="KW-0863">Zinc-finger</keyword>
<sequence>AARFARGPSAAAPRASRSRGFRGGPVSAAAWRADWRRGSGTAVGGGDSGRESSPKPSGPSTPIRPYRTLVPRRTLFHNVAKQGMVIFSFNKDWRQSFSGKALPYSVMIGLKIPWSDQSCRLCSIRLPSAKDAWKHIKNVHRSRRVLFLCTKCASYKNTLRQALTHAPKCKPRIKSRPRLMTPHKCGECSRIFSSVRGLSLHRRGAHLESYLHKPTAIPPHKRGNAQAVWTEPLLHILQSILDTCPSKRGCVKQAMEALPMFTKGQIIYRCRALRKNRYSPKDTPCPIGNDLDRAIEGLELEMDPVPTVSVVRKGLWLAFKSSDFKHVKPMPMTPFHIGKKVKTLTSILRRRNPKIVAKSKRSCLGTTGKTAPVHPRTMFKMRQEAAEKSMDTLAAEILDGRSGSQCEIDGKVIHMTYKGIWERADAFKTLGQFGKLPSVDNSHFACPITEHEVVKALKRLQQESAPGPDGLKKKDFQNWDPKGLKLARLFNTLMVYGIVPSVLKGSRTVLIPKSNDPTQLGQIKNWRPITIGPLLQRLFSGILTVCLSKACSIHPRQRGFIKASGCAENLLLLKGILELCKRERKSIAVVFIDFAKAFDTVSHAHIDAVLERRGLDELIRGIIKNSYKRCYSRIQTVEGPSKKIFLKVGVKQGDPTSPMLFNLALDPLLHKLDEMGKGYDIGNGSLISAMAYADDLVILSDSWEGMRTNLRILDKFAELTGLAINPGKCFSFLVHRGIPVVNAEAWTLRDQPIQVVGPSESVKYLGIKINPWKGFLKPRTREELRILLERISNAKVKPTVKLDLLRTFAIPRLFYAADFGMVGKTLLEDCDRDIRNEVRKWFHLHPTTTNGLLYSRYCDGGLGIPRLSTTIPAIQIKRQVNLLKTKDKVIRFVADSTIDKNSLCKSFKSLTGGDRSFNPDSIRMADLGKISSKALKSREFNKWRKFKLQGNGVAHFYDDKISNCWLRTPVETGFTQPEFILGLKLRSNSLPVRASAMFGGNSAVSKKCRLCHLEDETFKHVLSRCRKLKYIRMRRHNDICKLLGKVCRARGWNVLEEKRVTRRDGRIGTPDLILLKDKSAHVIDVAVPLETNDMGILARTALYKVTKYKKFRKAIKRLFPRISKVSVWGFPIGARGKWFEGNTALLRVLGVPNSSCKSIARCIIKLALWGTIKLCKGFRSVAPEL</sequence>
<dbReference type="SUPFAM" id="SSF56672">
    <property type="entry name" value="DNA/RNA polymerases"/>
    <property type="match status" value="1"/>
</dbReference>
<dbReference type="InParanoid" id="A0A673BF16"/>
<organism evidence="7 8">
    <name type="scientific">Sphaeramia orbicularis</name>
    <name type="common">orbiculate cardinalfish</name>
    <dbReference type="NCBI Taxonomy" id="375764"/>
    <lineage>
        <taxon>Eukaryota</taxon>
        <taxon>Metazoa</taxon>
        <taxon>Chordata</taxon>
        <taxon>Craniata</taxon>
        <taxon>Vertebrata</taxon>
        <taxon>Euteleostomi</taxon>
        <taxon>Actinopterygii</taxon>
        <taxon>Neopterygii</taxon>
        <taxon>Teleostei</taxon>
        <taxon>Neoteleostei</taxon>
        <taxon>Acanthomorphata</taxon>
        <taxon>Gobiaria</taxon>
        <taxon>Kurtiformes</taxon>
        <taxon>Apogonoidei</taxon>
        <taxon>Apogonidae</taxon>
        <taxon>Apogoninae</taxon>
        <taxon>Sphaeramia</taxon>
    </lineage>
</organism>
<dbReference type="InterPro" id="IPR013087">
    <property type="entry name" value="Znf_C2H2_type"/>
</dbReference>
<name>A0A673BF16_9TELE</name>
<evidence type="ECO:0000256" key="1">
    <source>
        <dbReference type="ARBA" id="ARBA00010879"/>
    </source>
</evidence>
<dbReference type="SMART" id="SM00355">
    <property type="entry name" value="ZnF_C2H2"/>
    <property type="match status" value="2"/>
</dbReference>
<dbReference type="GO" id="GO:0004523">
    <property type="term" value="F:RNA-DNA hybrid ribonuclease activity"/>
    <property type="evidence" value="ECO:0007669"/>
    <property type="project" value="UniProtKB-EC"/>
</dbReference>
<dbReference type="Gene3D" id="3.30.70.270">
    <property type="match status" value="1"/>
</dbReference>
<dbReference type="PANTHER" id="PTHR19446">
    <property type="entry name" value="REVERSE TRANSCRIPTASES"/>
    <property type="match status" value="1"/>
</dbReference>
<dbReference type="Pfam" id="PF00078">
    <property type="entry name" value="RVT_1"/>
    <property type="match status" value="1"/>
</dbReference>
<dbReference type="InterPro" id="IPR000477">
    <property type="entry name" value="RT_dom"/>
</dbReference>
<evidence type="ECO:0000256" key="4">
    <source>
        <dbReference type="SAM" id="MobiDB-lite"/>
    </source>
</evidence>
<accession>A0A673BF16</accession>
<feature type="compositionally biased region" description="Low complexity" evidence="4">
    <location>
        <begin position="1"/>
        <end position="15"/>
    </location>
</feature>
<dbReference type="InterPro" id="IPR043128">
    <property type="entry name" value="Rev_trsase/Diguanyl_cyclase"/>
</dbReference>
<comment type="similarity">
    <text evidence="1">Belongs to the beta type-B retroviral polymerase family. HERV class-II K(HML-2) pol subfamily.</text>
</comment>
<evidence type="ECO:0000256" key="2">
    <source>
        <dbReference type="ARBA" id="ARBA00012180"/>
    </source>
</evidence>
<evidence type="ECO:0000259" key="5">
    <source>
        <dbReference type="PROSITE" id="PS50157"/>
    </source>
</evidence>
<dbReference type="Proteomes" id="UP000472271">
    <property type="component" value="Unassembled WGS sequence"/>
</dbReference>
<feature type="domain" description="Reverse transcriptase" evidence="6">
    <location>
        <begin position="492"/>
        <end position="769"/>
    </location>
</feature>
<dbReference type="Ensembl" id="ENSSORT00005042204.1">
    <property type="protein sequence ID" value="ENSSORP00005041146.1"/>
    <property type="gene ID" value="ENSSORG00005019168.1"/>
</dbReference>
<dbReference type="PROSITE" id="PS50878">
    <property type="entry name" value="RT_POL"/>
    <property type="match status" value="1"/>
</dbReference>
<dbReference type="InterPro" id="IPR043502">
    <property type="entry name" value="DNA/RNA_pol_sf"/>
</dbReference>
<dbReference type="EC" id="3.1.26.4" evidence="2"/>
<reference evidence="7" key="1">
    <citation type="submission" date="2025-08" db="UniProtKB">
        <authorList>
            <consortium name="Ensembl"/>
        </authorList>
    </citation>
    <scope>IDENTIFICATION</scope>
</reference>
<keyword evidence="3" id="KW-0479">Metal-binding</keyword>
<keyword evidence="3" id="KW-0862">Zinc</keyword>
<dbReference type="AlphaFoldDB" id="A0A673BF16"/>
<feature type="region of interest" description="Disordered" evidence="4">
    <location>
        <begin position="1"/>
        <end position="66"/>
    </location>
</feature>
<reference evidence="7" key="2">
    <citation type="submission" date="2025-09" db="UniProtKB">
        <authorList>
            <consortium name="Ensembl"/>
        </authorList>
    </citation>
    <scope>IDENTIFICATION</scope>
</reference>
<evidence type="ECO:0000256" key="3">
    <source>
        <dbReference type="PROSITE-ProRule" id="PRU00042"/>
    </source>
</evidence>